<evidence type="ECO:0000256" key="1">
    <source>
        <dbReference type="SAM" id="MobiDB-lite"/>
    </source>
</evidence>
<feature type="compositionally biased region" description="Polar residues" evidence="1">
    <location>
        <begin position="1"/>
        <end position="25"/>
    </location>
</feature>
<feature type="non-terminal residue" evidence="2">
    <location>
        <position position="60"/>
    </location>
</feature>
<dbReference type="Proteomes" id="UP001341840">
    <property type="component" value="Unassembled WGS sequence"/>
</dbReference>
<proteinExistence type="predicted"/>
<dbReference type="EMBL" id="JASCZI010151403">
    <property type="protein sequence ID" value="MED6172612.1"/>
    <property type="molecule type" value="Genomic_DNA"/>
</dbReference>
<comment type="caution">
    <text evidence="2">The sequence shown here is derived from an EMBL/GenBank/DDBJ whole genome shotgun (WGS) entry which is preliminary data.</text>
</comment>
<organism evidence="2 3">
    <name type="scientific">Stylosanthes scabra</name>
    <dbReference type="NCBI Taxonomy" id="79078"/>
    <lineage>
        <taxon>Eukaryota</taxon>
        <taxon>Viridiplantae</taxon>
        <taxon>Streptophyta</taxon>
        <taxon>Embryophyta</taxon>
        <taxon>Tracheophyta</taxon>
        <taxon>Spermatophyta</taxon>
        <taxon>Magnoliopsida</taxon>
        <taxon>eudicotyledons</taxon>
        <taxon>Gunneridae</taxon>
        <taxon>Pentapetalae</taxon>
        <taxon>rosids</taxon>
        <taxon>fabids</taxon>
        <taxon>Fabales</taxon>
        <taxon>Fabaceae</taxon>
        <taxon>Papilionoideae</taxon>
        <taxon>50 kb inversion clade</taxon>
        <taxon>dalbergioids sensu lato</taxon>
        <taxon>Dalbergieae</taxon>
        <taxon>Pterocarpus clade</taxon>
        <taxon>Stylosanthes</taxon>
    </lineage>
</organism>
<evidence type="ECO:0000313" key="3">
    <source>
        <dbReference type="Proteomes" id="UP001341840"/>
    </source>
</evidence>
<evidence type="ECO:0000313" key="2">
    <source>
        <dbReference type="EMBL" id="MED6172612.1"/>
    </source>
</evidence>
<accession>A0ABU6VGH2</accession>
<feature type="region of interest" description="Disordered" evidence="1">
    <location>
        <begin position="1"/>
        <end position="27"/>
    </location>
</feature>
<gene>
    <name evidence="2" type="ORF">PIB30_051683</name>
</gene>
<reference evidence="2 3" key="1">
    <citation type="journal article" date="2023" name="Plants (Basel)">
        <title>Bridging the Gap: Combining Genomics and Transcriptomics Approaches to Understand Stylosanthes scabra, an Orphan Legume from the Brazilian Caatinga.</title>
        <authorList>
            <person name="Ferreira-Neto J.R.C."/>
            <person name="da Silva M.D."/>
            <person name="Binneck E."/>
            <person name="de Melo N.F."/>
            <person name="da Silva R.H."/>
            <person name="de Melo A.L.T.M."/>
            <person name="Pandolfi V."/>
            <person name="Bustamante F.O."/>
            <person name="Brasileiro-Vidal A.C."/>
            <person name="Benko-Iseppon A.M."/>
        </authorList>
    </citation>
    <scope>NUCLEOTIDE SEQUENCE [LARGE SCALE GENOMIC DNA]</scope>
    <source>
        <tissue evidence="2">Leaves</tissue>
    </source>
</reference>
<protein>
    <submittedName>
        <fullName evidence="2">Uncharacterized protein</fullName>
    </submittedName>
</protein>
<keyword evidence="3" id="KW-1185">Reference proteome</keyword>
<sequence>MSLGQNSIVSSANCRCESSTKSFPTSRGLINPELRSFINKLFNTSPTKTNRNGVMKPVPT</sequence>
<name>A0ABU6VGH2_9FABA</name>